<dbReference type="SUPFAM" id="SSF49309">
    <property type="entry name" value="Transglutaminase, two C-terminal domains"/>
    <property type="match status" value="2"/>
</dbReference>
<name>A0A1Y3E5C3_9BILA</name>
<feature type="compositionally biased region" description="Acidic residues" evidence="9">
    <location>
        <begin position="1279"/>
        <end position="1295"/>
    </location>
</feature>
<evidence type="ECO:0000256" key="5">
    <source>
        <dbReference type="ARBA" id="ARBA00023187"/>
    </source>
</evidence>
<dbReference type="GO" id="GO:0006397">
    <property type="term" value="P:mRNA processing"/>
    <property type="evidence" value="ECO:0007669"/>
    <property type="project" value="UniProtKB-KW"/>
</dbReference>
<dbReference type="InterPro" id="IPR036985">
    <property type="entry name" value="Transglutaminase-like_sf"/>
</dbReference>
<organism evidence="11 12">
    <name type="scientific">Trichinella nativa</name>
    <dbReference type="NCBI Taxonomy" id="6335"/>
    <lineage>
        <taxon>Eukaryota</taxon>
        <taxon>Metazoa</taxon>
        <taxon>Ecdysozoa</taxon>
        <taxon>Nematoda</taxon>
        <taxon>Enoplea</taxon>
        <taxon>Dorylaimia</taxon>
        <taxon>Trichinellida</taxon>
        <taxon>Trichinellidae</taxon>
        <taxon>Trichinella</taxon>
    </lineage>
</organism>
<dbReference type="SUPFAM" id="SSF48371">
    <property type="entry name" value="ARM repeat"/>
    <property type="match status" value="1"/>
</dbReference>
<comment type="similarity">
    <text evidence="3">Belongs to the CWC22 family.</text>
</comment>
<dbReference type="InterPro" id="IPR050779">
    <property type="entry name" value="Transglutaminase"/>
</dbReference>
<dbReference type="SMART" id="SM00544">
    <property type="entry name" value="MA3"/>
    <property type="match status" value="1"/>
</dbReference>
<dbReference type="EMBL" id="LVZM01023190">
    <property type="protein sequence ID" value="OUC40181.1"/>
    <property type="molecule type" value="Genomic_DNA"/>
</dbReference>
<feature type="compositionally biased region" description="Basic residues" evidence="9">
    <location>
        <begin position="890"/>
        <end position="899"/>
    </location>
</feature>
<keyword evidence="5" id="KW-0508">mRNA splicing</keyword>
<dbReference type="InterPro" id="IPR014756">
    <property type="entry name" value="Ig_E-set"/>
</dbReference>
<feature type="compositionally biased region" description="Basic and acidic residues" evidence="9">
    <location>
        <begin position="857"/>
        <end position="870"/>
    </location>
</feature>
<evidence type="ECO:0000256" key="8">
    <source>
        <dbReference type="ARBA" id="ARBA00081621"/>
    </source>
</evidence>
<feature type="compositionally biased region" description="Basic residues" evidence="9">
    <location>
        <begin position="936"/>
        <end position="950"/>
    </location>
</feature>
<dbReference type="Gene3D" id="2.60.40.10">
    <property type="entry name" value="Immunoglobulins"/>
    <property type="match status" value="3"/>
</dbReference>
<evidence type="ECO:0000256" key="6">
    <source>
        <dbReference type="ARBA" id="ARBA00023242"/>
    </source>
</evidence>
<dbReference type="Pfam" id="PF02854">
    <property type="entry name" value="MIF4G"/>
    <property type="match status" value="1"/>
</dbReference>
<dbReference type="SMART" id="SM00460">
    <property type="entry name" value="TGc"/>
    <property type="match status" value="1"/>
</dbReference>
<dbReference type="InterPro" id="IPR001102">
    <property type="entry name" value="Transglutaminase_N"/>
</dbReference>
<dbReference type="PANTHER" id="PTHR11590:SF40">
    <property type="entry name" value="HEMOCYTE PROTEIN-GLUTAMINE GAMMA-GLUTAMYLTRANSFERASE-LIKE PROTEIN"/>
    <property type="match status" value="1"/>
</dbReference>
<evidence type="ECO:0000313" key="11">
    <source>
        <dbReference type="EMBL" id="OUC40181.1"/>
    </source>
</evidence>
<dbReference type="Pfam" id="PF01841">
    <property type="entry name" value="Transglut_core"/>
    <property type="match status" value="1"/>
</dbReference>
<dbReference type="SUPFAM" id="SSF54001">
    <property type="entry name" value="Cysteine proteinases"/>
    <property type="match status" value="1"/>
</dbReference>
<proteinExistence type="inferred from homology"/>
<comment type="similarity">
    <text evidence="2">Belongs to the transglutaminase superfamily. Transglutaminase family.</text>
</comment>
<evidence type="ECO:0000256" key="7">
    <source>
        <dbReference type="ARBA" id="ARBA00078696"/>
    </source>
</evidence>
<dbReference type="Proteomes" id="UP000243006">
    <property type="component" value="Unassembled WGS sequence"/>
</dbReference>
<dbReference type="InterPro" id="IPR002931">
    <property type="entry name" value="Transglutaminase-like"/>
</dbReference>
<evidence type="ECO:0000256" key="1">
    <source>
        <dbReference type="ARBA" id="ARBA00004324"/>
    </source>
</evidence>
<dbReference type="Gene3D" id="3.90.260.10">
    <property type="entry name" value="Transglutaminase-like"/>
    <property type="match status" value="1"/>
</dbReference>
<feature type="compositionally biased region" description="Basic residues" evidence="9">
    <location>
        <begin position="871"/>
        <end position="881"/>
    </location>
</feature>
<dbReference type="PANTHER" id="PTHR11590">
    <property type="entry name" value="PROTEIN-GLUTAMINE GAMMA-GLUTAMYLTRANSFERASE"/>
    <property type="match status" value="1"/>
</dbReference>
<evidence type="ECO:0000259" key="10">
    <source>
        <dbReference type="PROSITE" id="PS51366"/>
    </source>
</evidence>
<dbReference type="SUPFAM" id="SSF81296">
    <property type="entry name" value="E set domains"/>
    <property type="match status" value="1"/>
</dbReference>
<dbReference type="PROSITE" id="PS51366">
    <property type="entry name" value="MI"/>
    <property type="match status" value="1"/>
</dbReference>
<dbReference type="FunFam" id="1.25.40.180:FF:000004">
    <property type="entry name" value="pre-mRNA-splicing factor CWC22 homolog"/>
    <property type="match status" value="1"/>
</dbReference>
<feature type="compositionally biased region" description="Basic and acidic residues" evidence="9">
    <location>
        <begin position="951"/>
        <end position="966"/>
    </location>
</feature>
<reference evidence="11 12" key="1">
    <citation type="submission" date="2015-04" db="EMBL/GenBank/DDBJ databases">
        <title>Draft genome of the roundworm Trichinella nativa.</title>
        <authorList>
            <person name="Mitreva M."/>
        </authorList>
    </citation>
    <scope>NUCLEOTIDE SEQUENCE [LARGE SCALE GENOMIC DNA]</scope>
    <source>
        <strain evidence="11 12">ISS45</strain>
    </source>
</reference>
<dbReference type="GO" id="GO:0003723">
    <property type="term" value="F:RNA binding"/>
    <property type="evidence" value="ECO:0007669"/>
    <property type="project" value="InterPro"/>
</dbReference>
<feature type="region of interest" description="Disordered" evidence="9">
    <location>
        <begin position="1273"/>
        <end position="1299"/>
    </location>
</feature>
<evidence type="ECO:0000256" key="9">
    <source>
        <dbReference type="SAM" id="MobiDB-lite"/>
    </source>
</evidence>
<keyword evidence="6" id="KW-0539">Nucleus</keyword>
<feature type="compositionally biased region" description="Basic and acidic residues" evidence="9">
    <location>
        <begin position="900"/>
        <end position="930"/>
    </location>
</feature>
<gene>
    <name evidence="11" type="ORF">D917_04296</name>
</gene>
<protein>
    <recommendedName>
        <fullName evidence="7">Lethal protein 858</fullName>
    </recommendedName>
    <alternativeName>
        <fullName evidence="8">Nucampholin</fullName>
    </alternativeName>
</protein>
<dbReference type="Pfam" id="PF00868">
    <property type="entry name" value="Transglut_N"/>
    <property type="match status" value="1"/>
</dbReference>
<feature type="domain" description="MI" evidence="10">
    <location>
        <begin position="1312"/>
        <end position="1421"/>
    </location>
</feature>
<dbReference type="GO" id="GO:0008380">
    <property type="term" value="P:RNA splicing"/>
    <property type="evidence" value="ECO:0007669"/>
    <property type="project" value="UniProtKB-KW"/>
</dbReference>
<dbReference type="GO" id="GO:0016607">
    <property type="term" value="C:nuclear speck"/>
    <property type="evidence" value="ECO:0007669"/>
    <property type="project" value="UniProtKB-SubCell"/>
</dbReference>
<dbReference type="Pfam" id="PF00927">
    <property type="entry name" value="Transglut_C"/>
    <property type="match status" value="1"/>
</dbReference>
<dbReference type="SMART" id="SM00543">
    <property type="entry name" value="MIF4G"/>
    <property type="match status" value="1"/>
</dbReference>
<keyword evidence="4" id="KW-0507">mRNA processing</keyword>
<evidence type="ECO:0000256" key="4">
    <source>
        <dbReference type="ARBA" id="ARBA00022664"/>
    </source>
</evidence>
<feature type="region of interest" description="Disordered" evidence="9">
    <location>
        <begin position="847"/>
        <end position="975"/>
    </location>
</feature>
<comment type="subcellular location">
    <subcellularLocation>
        <location evidence="1">Nucleus speckle</location>
    </subcellularLocation>
</comment>
<comment type="caution">
    <text evidence="11">The sequence shown here is derived from an EMBL/GenBank/DDBJ whole genome shotgun (WGS) entry which is preliminary data.</text>
</comment>
<evidence type="ECO:0000256" key="3">
    <source>
        <dbReference type="ARBA" id="ARBA00006856"/>
    </source>
</evidence>
<dbReference type="InterPro" id="IPR003891">
    <property type="entry name" value="Initiation_fac_eIF4g_MI"/>
</dbReference>
<dbReference type="InterPro" id="IPR016024">
    <property type="entry name" value="ARM-type_fold"/>
</dbReference>
<dbReference type="Gene3D" id="1.25.40.180">
    <property type="match status" value="1"/>
</dbReference>
<dbReference type="InterPro" id="IPR013783">
    <property type="entry name" value="Ig-like_fold"/>
</dbReference>
<dbReference type="InterPro" id="IPR038765">
    <property type="entry name" value="Papain-like_cys_pep_sf"/>
</dbReference>
<dbReference type="InterPro" id="IPR036238">
    <property type="entry name" value="Transglutaminase_C_sf"/>
</dbReference>
<accession>A0A1Y3E5C3</accession>
<dbReference type="InterPro" id="IPR003890">
    <property type="entry name" value="MIF4G-like_typ-3"/>
</dbReference>
<evidence type="ECO:0000256" key="2">
    <source>
        <dbReference type="ARBA" id="ARBA00005968"/>
    </source>
</evidence>
<dbReference type="InterPro" id="IPR008958">
    <property type="entry name" value="Transglutaminase_C"/>
</dbReference>
<dbReference type="GO" id="GO:0003810">
    <property type="term" value="F:protein-glutamine gamma-glutamyltransferase activity"/>
    <property type="evidence" value="ECO:0007669"/>
    <property type="project" value="InterPro"/>
</dbReference>
<dbReference type="Pfam" id="PF02847">
    <property type="entry name" value="MA3"/>
    <property type="match status" value="1"/>
</dbReference>
<dbReference type="FunFam" id="3.90.260.10:FF:000002">
    <property type="entry name" value="Erythrocyte membrane protein band 4.2"/>
    <property type="match status" value="1"/>
</dbReference>
<sequence length="1495" mass="171424">MSSFDYHRQLAFINWFHLFGRCCISATPIFEHFRYINNYDIYDDMIHPVDVPVLFAERRQYLTSEIVESPSPLRRNAYGQCTSSAKLSRRVLPQVVLERGLALWGNLFKETSRFPVAIDERNEKDSQIRADRLIFPDPVEPPTKKSPLELKLADLHIERNSISHHTVDFNIVQRDKDKKLVVRRGQPFEISVSFYRDVDYEVDELKLVFEIGPQPTVANSTKVVIILPLQEGSNNRSAELWYAKVTKLEGKQLTIQINISPNCIVGRWNLKVVTYLKAAPRNEYLNSTSLISDVYVLFNPWNKNDMVFMPSEDLDEYVLNDVGKIWRGSHSGLRPCYWSFGQFEDGILEAVMNVLSRSSLPFPLCSNPIMVVRAMADMVQSPEGYSILEGDWAADYFTGTAPTEWTGSSRILQQYTKTGRQISYGHCWVFAGVMTTILRCLGIPTRIVTCYQAAHDSDKFVAVDIHVERNGKLNKEGTQDKIWAFHVWNECWMKRPDLPSSYSGWQVVDATPQEKGDGITRVGPAPVRAIKEGRLDIAYDTTNVISEVNAYKCYWVEDESGEEKLVEVVNEAIGLCISTKKPGRIFTGMNNNDRLDITNQYKMSQESRDEVFNSLLPGHKAMISRYLMQKQSEDVKFLFTMDDDVMLGEDFHFEIVITNLSDENRDINLSLRIESVHFSGRGNIKIKQEQILLTIPPGRNHKYSSILHLNDYLSRSAGQFSFTAVVRIIVEQTGCVYIENRDFCAKMPNINIVVSDALKVGKSSEVGLQFSNPLPISLTGCKFIIEGPGIVETLEVPCKKVSPRAIAKARCSVQPWRHGHDRILIAHFSSDQLKDVDAAIAVDSMSVDAEEDGTDLSSRKLISESSDAKHSSKGRHRRRRSSSFDDSALRRKVKHRRHEKSKDYSKDEREHRSTENRRKYHSNRERRPSDEGNGSRNHRHSDRQRHKQRRRDHDTKIDRSEEKSDLKSTSTQGAVKDGAAMLAEWRKRKQASGCKAGGAYITPSRLKQMQDKLQDKNSYTEEYQRLSWERLKKIIGGQINRANVDNIVVVIRTLLSANILRGKGVFCRSLLQAQAYSPRFSNVYAALVAVVNSKFPSIGELLLRRVINQFKRNFRRQDAAAAVSSCKLIAHLINQNVVHEVLALELLTCMLENPTEESIEMAVEFLRECGAKLTELTPRGMNAVFDRLRSILHESDIRDRVQYMIETIFQIRKDKFAANPPIIEGLDLVEEDDEITHTISLDDEFDNEDLLNVFQFDPDFQKNEEKYEEIRAELLGSDESGDEEEEEDAEMEDESENKTTKIVDMTETNLVAFRRTVYLTIQSSLDFQEAITKLLKMEIRPEFELEMCHMILDCCAQQRTYEKFFGLMAESYMEHFEQMFRDIYGTVHRFELTKLRNTTKMFAHLLYTDAISWTVLSVIKLNEDDTTSSGRIFVKILFQELAEYMGLDSLYERIEDATLQPAFEGLFPRDNPRHTRFSINFFTSIGLGGLTSSVI</sequence>
<evidence type="ECO:0000313" key="12">
    <source>
        <dbReference type="Proteomes" id="UP000243006"/>
    </source>
</evidence>